<evidence type="ECO:0000256" key="1">
    <source>
        <dbReference type="SAM" id="MobiDB-lite"/>
    </source>
</evidence>
<dbReference type="EMBL" id="SAEB01000001">
    <property type="protein sequence ID" value="RVD90406.1"/>
    <property type="molecule type" value="Genomic_DNA"/>
</dbReference>
<gene>
    <name evidence="2" type="ORF">DFL_001372</name>
</gene>
<evidence type="ECO:0008006" key="4">
    <source>
        <dbReference type="Google" id="ProtNLM"/>
    </source>
</evidence>
<sequence>MANKRVKTKLPTDIREESIPETDRKATGTNNQDDRELRGGRRNDTVGIDEDPDEGSDGGDRDSLSDHNSTSGKLEDFVGKTVHVLALKFKSNDLSLDKESKKVSKGFQSCGYEVESYDIQMDTSRSERDLNKELEKFLEPNIPDDDLFIIYYHGHGVLSTQILKDLDRGKVQDVISSQSHSKRLQDLKEWRSTTPAKVLWKDICRPIMTAQKDVLIILDCCDAGLAATKSGEWNPDIKSQYRKELIGACGWNNTTCNMMSKAMISCLEDARKNKKRSISTTTLVLQMNNWLVSDLKRGDTHSPPQAVHYILQRARTDIAGSDVDKSKIMILPID</sequence>
<dbReference type="GeneID" id="93583683"/>
<comment type="caution">
    <text evidence="2">The sequence shown here is derived from an EMBL/GenBank/DDBJ whole genome shotgun (WGS) entry which is preliminary data.</text>
</comment>
<dbReference type="RefSeq" id="XP_067495950.1">
    <property type="nucleotide sequence ID" value="XM_067629983.1"/>
</dbReference>
<reference evidence="2 3" key="1">
    <citation type="submission" date="2019-01" db="EMBL/GenBank/DDBJ databases">
        <title>Intercellular communication is required for trap formation in the nematode-trapping fungus Duddingtonia flagrans.</title>
        <authorList>
            <person name="Youssar L."/>
            <person name="Wernet V."/>
            <person name="Hensel N."/>
            <person name="Hildebrandt H.-G."/>
            <person name="Fischer R."/>
        </authorList>
    </citation>
    <scope>NUCLEOTIDE SEQUENCE [LARGE SCALE GENOMIC DNA]</scope>
    <source>
        <strain evidence="2 3">CBS H-5679</strain>
    </source>
</reference>
<dbReference type="OrthoDB" id="1911848at2759"/>
<protein>
    <recommendedName>
        <fullName evidence="4">Caspase family p20 domain-containing protein</fullName>
    </recommendedName>
</protein>
<dbReference type="AlphaFoldDB" id="A0A437AH26"/>
<proteinExistence type="predicted"/>
<organism evidence="2 3">
    <name type="scientific">Arthrobotrys flagrans</name>
    <name type="common">Nematode-trapping fungus</name>
    <name type="synonym">Trichothecium flagrans</name>
    <dbReference type="NCBI Taxonomy" id="97331"/>
    <lineage>
        <taxon>Eukaryota</taxon>
        <taxon>Fungi</taxon>
        <taxon>Dikarya</taxon>
        <taxon>Ascomycota</taxon>
        <taxon>Pezizomycotina</taxon>
        <taxon>Orbiliomycetes</taxon>
        <taxon>Orbiliales</taxon>
        <taxon>Orbiliaceae</taxon>
        <taxon>Arthrobotrys</taxon>
    </lineage>
</organism>
<feature type="compositionally biased region" description="Acidic residues" evidence="1">
    <location>
        <begin position="47"/>
        <end position="57"/>
    </location>
</feature>
<dbReference type="STRING" id="97331.A0A437AH26"/>
<accession>A0A437AH26</accession>
<feature type="region of interest" description="Disordered" evidence="1">
    <location>
        <begin position="1"/>
        <end position="72"/>
    </location>
</feature>
<dbReference type="Proteomes" id="UP000283090">
    <property type="component" value="Unassembled WGS sequence"/>
</dbReference>
<keyword evidence="3" id="KW-1185">Reference proteome</keyword>
<evidence type="ECO:0000313" key="2">
    <source>
        <dbReference type="EMBL" id="RVD90406.1"/>
    </source>
</evidence>
<evidence type="ECO:0000313" key="3">
    <source>
        <dbReference type="Proteomes" id="UP000283090"/>
    </source>
</evidence>
<name>A0A437AH26_ARTFL</name>
<feature type="compositionally biased region" description="Basic and acidic residues" evidence="1">
    <location>
        <begin position="10"/>
        <end position="44"/>
    </location>
</feature>
<dbReference type="VEuPathDB" id="FungiDB:DFL_001372"/>
<dbReference type="Gene3D" id="3.40.50.1460">
    <property type="match status" value="1"/>
</dbReference>